<feature type="transmembrane region" description="Helical" evidence="1">
    <location>
        <begin position="190"/>
        <end position="210"/>
    </location>
</feature>
<feature type="transmembrane region" description="Helical" evidence="1">
    <location>
        <begin position="778"/>
        <end position="799"/>
    </location>
</feature>
<feature type="transmembrane region" description="Helical" evidence="1">
    <location>
        <begin position="525"/>
        <end position="543"/>
    </location>
</feature>
<feature type="transmembrane region" description="Helical" evidence="1">
    <location>
        <begin position="383"/>
        <end position="404"/>
    </location>
</feature>
<dbReference type="Pfam" id="PF13516">
    <property type="entry name" value="LRR_6"/>
    <property type="match status" value="1"/>
</dbReference>
<feature type="transmembrane region" description="Helical" evidence="1">
    <location>
        <begin position="750"/>
        <end position="771"/>
    </location>
</feature>
<dbReference type="InterPro" id="IPR032675">
    <property type="entry name" value="LRR_dom_sf"/>
</dbReference>
<evidence type="ECO:0000256" key="1">
    <source>
        <dbReference type="SAM" id="Phobius"/>
    </source>
</evidence>
<evidence type="ECO:0000313" key="2">
    <source>
        <dbReference type="EMBL" id="GMH67214.1"/>
    </source>
</evidence>
<proteinExistence type="predicted"/>
<gene>
    <name evidence="2" type="ORF">TL16_g04620</name>
</gene>
<keyword evidence="1" id="KW-1133">Transmembrane helix</keyword>
<feature type="transmembrane region" description="Helical" evidence="1">
    <location>
        <begin position="81"/>
        <end position="104"/>
    </location>
</feature>
<feature type="transmembrane region" description="Helical" evidence="1">
    <location>
        <begin position="12"/>
        <end position="29"/>
    </location>
</feature>
<dbReference type="Gene3D" id="3.80.10.10">
    <property type="entry name" value="Ribonuclease Inhibitor"/>
    <property type="match status" value="1"/>
</dbReference>
<keyword evidence="1" id="KW-0472">Membrane</keyword>
<dbReference type="InterPro" id="IPR001611">
    <property type="entry name" value="Leu-rich_rpt"/>
</dbReference>
<comment type="caution">
    <text evidence="2">The sequence shown here is derived from an EMBL/GenBank/DDBJ whole genome shotgun (WGS) entry which is preliminary data.</text>
</comment>
<reference evidence="3" key="1">
    <citation type="journal article" date="2023" name="Commun. Biol.">
        <title>Genome analysis of Parmales, the sister group of diatoms, reveals the evolutionary specialization of diatoms from phago-mixotrophs to photoautotrophs.</title>
        <authorList>
            <person name="Ban H."/>
            <person name="Sato S."/>
            <person name="Yoshikawa S."/>
            <person name="Yamada K."/>
            <person name="Nakamura Y."/>
            <person name="Ichinomiya M."/>
            <person name="Sato N."/>
            <person name="Blanc-Mathieu R."/>
            <person name="Endo H."/>
            <person name="Kuwata A."/>
            <person name="Ogata H."/>
        </authorList>
    </citation>
    <scope>NUCLEOTIDE SEQUENCE [LARGE SCALE GENOMIC DNA]</scope>
</reference>
<feature type="transmembrane region" description="Helical" evidence="1">
    <location>
        <begin position="444"/>
        <end position="464"/>
    </location>
</feature>
<accession>A0A9W7A7W2</accession>
<protein>
    <submittedName>
        <fullName evidence="2">Uncharacterized protein</fullName>
    </submittedName>
</protein>
<keyword evidence="1" id="KW-0812">Transmembrane</keyword>
<feature type="transmembrane region" description="Helical" evidence="1">
    <location>
        <begin position="299"/>
        <end position="320"/>
    </location>
</feature>
<evidence type="ECO:0000313" key="3">
    <source>
        <dbReference type="Proteomes" id="UP001162640"/>
    </source>
</evidence>
<sequence>MERTYQEATAKYAQLISTLSTVPFLALAVPQGRYDEIHRFNYTSILTPPPQFISDDGSYYYNHDSEYDCSFPPPPPADHGATIAVAILGGLASLGLAYHVVACLRKRGAGAIAKPPLEPSTSKVENPLAPSDIELAESSSKKAEGDDAISGHMEAALEKSMKSEGADAKDLVGGTSAVHQWMSGGGSGGFWSMAYIVINFVQNFTLVSLFDVEWPASWSFSLSWLNFSYFDIKLVLPTIIDSDPELAKWLSFLVPLFFHPLLIARFDNGLFRRMDKTRGNRIMKQVSTAEAWAAYKKTLYPLLFIPILVFVVFGTVFAFVGDENYNNDDYYSYDDNYSSGIGVGITAICMAIIMLIMTFSIVKHIYLKDRDGTYTFRNDNSPTSMIAAYTFYHILTATPVALAIDRYDDPAVGLIMYSIMFAMLVIGSCLLFLNRDDKDFETTFYNSIPTILALCFIMPMLILLNEVVQTRRLALLDDEDDLFEGNGTPKFALPPGVLSIVLVSVLSLLVTSIVSVALPHIAAPILLGITGVWLIVFGIFIFLHKVGLRSLHVRCEAAVGKDESTNNSFRADAPTVEYGDDDGSAQQQRNSSVESLKAKIARRNKKAKIKRIDSGTKADLVAREFNKKREKLEFGIFMFMYLISYLSGVNAVVSAMSEGGGLGITAICFSPFYVFAPLIKLAQVARNMYKEVVGNIGQGGLTDYQASLEDKINGDIELSQTEEYSEEKEATRLFEQALTSALLGPYEQKYWWFKVFLLTEKAGLAFIALYLGSTSKGIWCGVGLTAFGCVVSIITRPYWDDTEDWCDILARVSTLLTVIIGGLIQTDQVDSGDGFVQFSLFGITLISFIVLVMTLGPARVFKALKAWVTAKRAGGKTSSEEGFAEMTTAEAVTFSTPDVKNFTLPQQMWFMKHHPKIAAKHLFEVGQDRFLISLGEAHVTQSTEMKISQPLEPDQITATIGVFGCSKALKKLDLGNNQVEGKTLDKLIESIILKYEDDPDEKIEVEFDSSQASKLKKAMIGVLLKESTSIKLNNERISKPGLDLLAGSASCVKGLTHFEVTGSKITDESMSMIAAIIKNQSSTLVEFNISNNSFTDVGMSKIFDAICSSEKEEGEKINFVFKDNEEVKFEYWKAVIGLQQDKKVDFKKEKANYDT</sequence>
<organism evidence="2 3">
    <name type="scientific">Triparma laevis f. inornata</name>
    <dbReference type="NCBI Taxonomy" id="1714386"/>
    <lineage>
        <taxon>Eukaryota</taxon>
        <taxon>Sar</taxon>
        <taxon>Stramenopiles</taxon>
        <taxon>Ochrophyta</taxon>
        <taxon>Bolidophyceae</taxon>
        <taxon>Parmales</taxon>
        <taxon>Triparmaceae</taxon>
        <taxon>Triparma</taxon>
    </lineage>
</organism>
<dbReference type="Proteomes" id="UP001162640">
    <property type="component" value="Unassembled WGS sequence"/>
</dbReference>
<name>A0A9W7A7W2_9STRA</name>
<feature type="transmembrane region" description="Helical" evidence="1">
    <location>
        <begin position="340"/>
        <end position="362"/>
    </location>
</feature>
<dbReference type="SUPFAM" id="SSF52047">
    <property type="entry name" value="RNI-like"/>
    <property type="match status" value="1"/>
</dbReference>
<dbReference type="AlphaFoldDB" id="A0A9W7A7W2"/>
<feature type="transmembrane region" description="Helical" evidence="1">
    <location>
        <begin position="835"/>
        <end position="855"/>
    </location>
</feature>
<feature type="transmembrane region" description="Helical" evidence="1">
    <location>
        <begin position="634"/>
        <end position="653"/>
    </location>
</feature>
<feature type="transmembrane region" description="Helical" evidence="1">
    <location>
        <begin position="497"/>
        <end position="518"/>
    </location>
</feature>
<feature type="transmembrane region" description="Helical" evidence="1">
    <location>
        <begin position="410"/>
        <end position="432"/>
    </location>
</feature>
<dbReference type="EMBL" id="BLQM01000129">
    <property type="protein sequence ID" value="GMH67214.1"/>
    <property type="molecule type" value="Genomic_DNA"/>
</dbReference>
<feature type="transmembrane region" description="Helical" evidence="1">
    <location>
        <begin position="660"/>
        <end position="679"/>
    </location>
</feature>